<dbReference type="EMBL" id="LGUB01000316">
    <property type="protein sequence ID" value="KRH93495.1"/>
    <property type="molecule type" value="Genomic_DNA"/>
</dbReference>
<feature type="region of interest" description="Disordered" evidence="1">
    <location>
        <begin position="84"/>
        <end position="107"/>
    </location>
</feature>
<dbReference type="InterPro" id="IPR036397">
    <property type="entry name" value="RNaseH_sf"/>
</dbReference>
<reference evidence="2 3" key="1">
    <citation type="submission" date="2015-07" db="EMBL/GenBank/DDBJ databases">
        <title>The genome of Pseudoloma neurophilia, a relevant intracellular parasite of the zebrafish.</title>
        <authorList>
            <person name="Ndikumana S."/>
            <person name="Pelin A."/>
            <person name="Sanders J."/>
            <person name="Corradi N."/>
        </authorList>
    </citation>
    <scope>NUCLEOTIDE SEQUENCE [LARGE SCALE GENOMIC DNA]</scope>
    <source>
        <strain evidence="2 3">MK1</strain>
    </source>
</reference>
<name>A0A0R0M374_9MICR</name>
<accession>A0A0R0M374</accession>
<protein>
    <submittedName>
        <fullName evidence="2">Putative ltr retrotransposon</fullName>
    </submittedName>
</protein>
<evidence type="ECO:0000313" key="2">
    <source>
        <dbReference type="EMBL" id="KRH93495.1"/>
    </source>
</evidence>
<dbReference type="AlphaFoldDB" id="A0A0R0M374"/>
<keyword evidence="3" id="KW-1185">Reference proteome</keyword>
<gene>
    <name evidence="2" type="ORF">M153_8270001421</name>
</gene>
<dbReference type="Gene3D" id="3.30.420.10">
    <property type="entry name" value="Ribonuclease H-like superfamily/Ribonuclease H"/>
    <property type="match status" value="1"/>
</dbReference>
<dbReference type="Proteomes" id="UP000051530">
    <property type="component" value="Unassembled WGS sequence"/>
</dbReference>
<organism evidence="2 3">
    <name type="scientific">Pseudoloma neurophilia</name>
    <dbReference type="NCBI Taxonomy" id="146866"/>
    <lineage>
        <taxon>Eukaryota</taxon>
        <taxon>Fungi</taxon>
        <taxon>Fungi incertae sedis</taxon>
        <taxon>Microsporidia</taxon>
        <taxon>Pseudoloma</taxon>
    </lineage>
</organism>
<comment type="caution">
    <text evidence="2">The sequence shown here is derived from an EMBL/GenBank/DDBJ whole genome shotgun (WGS) entry which is preliminary data.</text>
</comment>
<sequence length="107" mass="12336">MNENFKSICRSIGIEAHRSNGRVERVIRTISDVVVKLGDDMSLNEKMEIITDKYNLTYNIRMKCSSLEALIETKWETVVNNTAEGPYSKRFGNRMNESKYQKGNAVR</sequence>
<evidence type="ECO:0000256" key="1">
    <source>
        <dbReference type="SAM" id="MobiDB-lite"/>
    </source>
</evidence>
<proteinExistence type="predicted"/>
<dbReference type="OrthoDB" id="2195487at2759"/>
<dbReference type="VEuPathDB" id="MicrosporidiaDB:M153_8270001421"/>
<dbReference type="GO" id="GO:0003676">
    <property type="term" value="F:nucleic acid binding"/>
    <property type="evidence" value="ECO:0007669"/>
    <property type="project" value="InterPro"/>
</dbReference>
<evidence type="ECO:0000313" key="3">
    <source>
        <dbReference type="Proteomes" id="UP000051530"/>
    </source>
</evidence>